<dbReference type="GO" id="GO:0005634">
    <property type="term" value="C:nucleus"/>
    <property type="evidence" value="ECO:0007669"/>
    <property type="project" value="UniProtKB-SubCell"/>
</dbReference>
<feature type="region of interest" description="Disordered" evidence="3">
    <location>
        <begin position="136"/>
        <end position="214"/>
    </location>
</feature>
<dbReference type="Pfam" id="PF06203">
    <property type="entry name" value="CCT"/>
    <property type="match status" value="1"/>
</dbReference>
<keyword evidence="6" id="KW-1185">Reference proteome</keyword>
<dbReference type="AlphaFoldDB" id="A0AAV9ILY7"/>
<feature type="region of interest" description="Disordered" evidence="3">
    <location>
        <begin position="1"/>
        <end position="32"/>
    </location>
</feature>
<evidence type="ECO:0000256" key="1">
    <source>
        <dbReference type="ARBA" id="ARBA00004123"/>
    </source>
</evidence>
<protein>
    <recommendedName>
        <fullName evidence="4">CCT domain-containing protein</fullName>
    </recommendedName>
</protein>
<feature type="compositionally biased region" description="Basic and acidic residues" evidence="3">
    <location>
        <begin position="137"/>
        <end position="151"/>
    </location>
</feature>
<comment type="caution">
    <text evidence="5">The sequence shown here is derived from an EMBL/GenBank/DDBJ whole genome shotgun (WGS) entry which is preliminary data.</text>
</comment>
<evidence type="ECO:0000313" key="5">
    <source>
        <dbReference type="EMBL" id="KAK4528435.1"/>
    </source>
</evidence>
<dbReference type="Proteomes" id="UP001300502">
    <property type="component" value="Unassembled WGS sequence"/>
</dbReference>
<feature type="compositionally biased region" description="Basic and acidic residues" evidence="3">
    <location>
        <begin position="186"/>
        <end position="205"/>
    </location>
</feature>
<accession>A0AAV9ILY7</accession>
<reference evidence="5 6" key="1">
    <citation type="submission" date="2022-07" db="EMBL/GenBank/DDBJ databases">
        <title>Genome-wide signatures of adaptation to extreme environments.</title>
        <authorList>
            <person name="Cho C.H."/>
            <person name="Yoon H.S."/>
        </authorList>
    </citation>
    <scope>NUCLEOTIDE SEQUENCE [LARGE SCALE GENOMIC DNA]</scope>
    <source>
        <strain evidence="5 6">108.79 E11</strain>
    </source>
</reference>
<feature type="compositionally biased region" description="Basic and acidic residues" evidence="3">
    <location>
        <begin position="1"/>
        <end position="20"/>
    </location>
</feature>
<evidence type="ECO:0000256" key="3">
    <source>
        <dbReference type="SAM" id="MobiDB-lite"/>
    </source>
</evidence>
<dbReference type="InterPro" id="IPR010402">
    <property type="entry name" value="CCT_domain"/>
</dbReference>
<keyword evidence="2" id="KW-0539">Nucleus</keyword>
<dbReference type="EMBL" id="JANCYU010000064">
    <property type="protein sequence ID" value="KAK4528435.1"/>
    <property type="molecule type" value="Genomic_DNA"/>
</dbReference>
<comment type="subcellular location">
    <subcellularLocation>
        <location evidence="1">Nucleus</location>
    </subcellularLocation>
</comment>
<feature type="compositionally biased region" description="Polar residues" evidence="3">
    <location>
        <begin position="54"/>
        <end position="75"/>
    </location>
</feature>
<dbReference type="PROSITE" id="PS51017">
    <property type="entry name" value="CCT"/>
    <property type="match status" value="1"/>
</dbReference>
<gene>
    <name evidence="5" type="ORF">GAYE_SCF56G6378</name>
</gene>
<evidence type="ECO:0000313" key="6">
    <source>
        <dbReference type="Proteomes" id="UP001300502"/>
    </source>
</evidence>
<proteinExistence type="predicted"/>
<evidence type="ECO:0000259" key="4">
    <source>
        <dbReference type="PROSITE" id="PS51017"/>
    </source>
</evidence>
<feature type="domain" description="CCT" evidence="4">
    <location>
        <begin position="145"/>
        <end position="188"/>
    </location>
</feature>
<name>A0AAV9ILY7_9RHOD</name>
<feature type="region of interest" description="Disordered" evidence="3">
    <location>
        <begin position="54"/>
        <end position="81"/>
    </location>
</feature>
<organism evidence="5 6">
    <name type="scientific">Galdieria yellowstonensis</name>
    <dbReference type="NCBI Taxonomy" id="3028027"/>
    <lineage>
        <taxon>Eukaryota</taxon>
        <taxon>Rhodophyta</taxon>
        <taxon>Bangiophyceae</taxon>
        <taxon>Galdieriales</taxon>
        <taxon>Galdieriaceae</taxon>
        <taxon>Galdieria</taxon>
    </lineage>
</organism>
<sequence length="269" mass="31634">MNANMFDERKLQERHSDTSRHNGTPTRSQPFHAETTFSLHDIDYQQEIPTYVQRSLQQASISDERSYTPTTSSPGNEEYMEEWRPSQLVAFPSSSYNPNQLSNLPGIRNLPIYPSHAPLSSDFFTILAQYHAYAVSRARETKQRRDESIKKYREKKRRRNSSRVIKYQTRKQLAEKRVRGPRGRFIPKEEEDRILQRADQGETRKQPSGQEQRQSFQAFVQPGKEALVPPKIQQSSYLFRKSGESREQRFVHWLSAEDSSNWSNWPFFS</sequence>
<feature type="compositionally biased region" description="Basic residues" evidence="3">
    <location>
        <begin position="152"/>
        <end position="161"/>
    </location>
</feature>
<evidence type="ECO:0000256" key="2">
    <source>
        <dbReference type="ARBA" id="ARBA00023242"/>
    </source>
</evidence>